<comment type="caution">
    <text evidence="4">The sequence shown here is derived from an EMBL/GenBank/DDBJ whole genome shotgun (WGS) entry which is preliminary data.</text>
</comment>
<dbReference type="PROSITE" id="PS51272">
    <property type="entry name" value="SLH"/>
    <property type="match status" value="3"/>
</dbReference>
<organism evidence="4 5">
    <name type="scientific">Ructibacterium gallinarum</name>
    <dbReference type="NCBI Taxonomy" id="2779355"/>
    <lineage>
        <taxon>Bacteria</taxon>
        <taxon>Bacillati</taxon>
        <taxon>Bacillota</taxon>
        <taxon>Clostridia</taxon>
        <taxon>Eubacteriales</taxon>
        <taxon>Oscillospiraceae</taxon>
        <taxon>Ructibacterium</taxon>
    </lineage>
</organism>
<evidence type="ECO:0000256" key="1">
    <source>
        <dbReference type="ARBA" id="ARBA00022737"/>
    </source>
</evidence>
<reference evidence="4" key="1">
    <citation type="submission" date="2020-10" db="EMBL/GenBank/DDBJ databases">
        <title>ChiBAC.</title>
        <authorList>
            <person name="Zenner C."/>
            <person name="Hitch T.C.A."/>
            <person name="Clavel T."/>
        </authorList>
    </citation>
    <scope>NUCLEOTIDE SEQUENCE</scope>
    <source>
        <strain evidence="4">DSM 107454</strain>
    </source>
</reference>
<dbReference type="InterPro" id="IPR001119">
    <property type="entry name" value="SLH_dom"/>
</dbReference>
<feature type="region of interest" description="Disordered" evidence="2">
    <location>
        <begin position="774"/>
        <end position="798"/>
    </location>
</feature>
<feature type="compositionally biased region" description="Acidic residues" evidence="2">
    <location>
        <begin position="884"/>
        <end position="902"/>
    </location>
</feature>
<gene>
    <name evidence="4" type="ORF">INF28_09610</name>
</gene>
<keyword evidence="5" id="KW-1185">Reference proteome</keyword>
<keyword evidence="1" id="KW-0677">Repeat</keyword>
<dbReference type="EMBL" id="JADCKB010000021">
    <property type="protein sequence ID" value="MBE5040714.1"/>
    <property type="molecule type" value="Genomic_DNA"/>
</dbReference>
<dbReference type="AlphaFoldDB" id="A0A9D5M712"/>
<evidence type="ECO:0000313" key="5">
    <source>
        <dbReference type="Proteomes" id="UP000806542"/>
    </source>
</evidence>
<dbReference type="RefSeq" id="WP_226393269.1">
    <property type="nucleotide sequence ID" value="NZ_JADCKB010000021.1"/>
</dbReference>
<evidence type="ECO:0000259" key="3">
    <source>
        <dbReference type="PROSITE" id="PS51272"/>
    </source>
</evidence>
<dbReference type="PANTHER" id="PTHR43308">
    <property type="entry name" value="OUTER MEMBRANE PROTEIN ALPHA-RELATED"/>
    <property type="match status" value="1"/>
</dbReference>
<evidence type="ECO:0000313" key="4">
    <source>
        <dbReference type="EMBL" id="MBE5040714.1"/>
    </source>
</evidence>
<proteinExistence type="predicted"/>
<evidence type="ECO:0000256" key="2">
    <source>
        <dbReference type="SAM" id="MobiDB-lite"/>
    </source>
</evidence>
<protein>
    <submittedName>
        <fullName evidence="4">S-layer homology domain-containing protein</fullName>
    </submittedName>
</protein>
<feature type="domain" description="SLH" evidence="3">
    <location>
        <begin position="908"/>
        <end position="971"/>
    </location>
</feature>
<feature type="region of interest" description="Disordered" evidence="2">
    <location>
        <begin position="882"/>
        <end position="902"/>
    </location>
</feature>
<dbReference type="Proteomes" id="UP000806542">
    <property type="component" value="Unassembled WGS sequence"/>
</dbReference>
<accession>A0A9D5M712</accession>
<dbReference type="InterPro" id="IPR051465">
    <property type="entry name" value="Cell_Envelope_Struct_Comp"/>
</dbReference>
<sequence>MGFKRIGKRAAAGLTVIAVVLCAAGILPTVSAEPVPVFVENWGVYDADTNPDGTLIRLDGYGYDDLEDDDVDGRVMYGEPDFAVRRDGGIWTGHDTDTTNDWYIKPVSDGIAARATVDKLPISISLDTAFTSIKKLTFTLDMTNSNWPPLGAIRIYTNEDKTSYLEFGMKGWRPAAFVWASDNISSAYVKVVKDGVAVMQAHNANVGEHTSNYSFGGHVVNHFMPNQKVVEWTIITDGERIGWEAFATGKGSSNNGETVAWRVTNYLDGFADRGDTPTTSQSNIPQTYDAANNRFNFDDSAKFNQDFVYNDADYGNLFSNAENYTIEFLAAGYDDVTFKDLRIWDEGIEQRNVNLCINGVQHKTAVEGRIDLGQKNGAAISGIISPTLAGKTLMLTTADGEIISAVLNADGEWMPAIDDVEIKYSALTLPDGTDEIPADMKVYAIVGDIAMDITKTRAGEDPKKYDIYAVKGITVYDGVRLAVDDENIAVVDDENDTVYGTAEGEAAVTYSFAGGGTLTKKLRIVGPMTAAIESGDPAVMNQYLADQQDIVDTLNRAVKDDDIAAIKDFFSVVQTNSIFNVDAVSNRSLLEIDNTQADAQQKTELDYFAERVAAAGKEYICSSIEAIKEMEQSLLKELYTGRVCNLAAPTEETDAIKTAIEENNTILNLPIDNKYYIECEKAVHTALSNLQFTCYDQLVQTFKEAYVMAAYKNAGLSEKYLITMLDDCAAEIGYDADHYSAIKDKTTLAKNLISADINTVAELKTAIDSYRETAADDSNTGSTGNRRPSSGGGSGGSFGGGVRFEENLDVLPEAKPDTDPVVDRVQIFSDVPESYWGYEPIRYLNAIGAADGYEDGMFMPDASVTRAEFLKLSLVASDMLVTEEPTEEADETTAEEAEQTTEGEIVEDEPLFNDVDVSAWYYPYVKAAADAGVLQGDNQNNANPDAAISREEAAVILHRIMTAQGKTLAPVYELIRFTDANAISDWAVYAISELQVGGVINGDNGAMRPADSITRAESAKMIYELIQREVEVTISE</sequence>
<name>A0A9D5M712_9FIRM</name>
<feature type="domain" description="SLH" evidence="3">
    <location>
        <begin position="824"/>
        <end position="887"/>
    </location>
</feature>
<dbReference type="PANTHER" id="PTHR43308:SF5">
    <property type="entry name" value="S-LAYER PROTEIN _ PEPTIDOGLYCAN ENDO-BETA-N-ACETYLGLUCOSAMINIDASE"/>
    <property type="match status" value="1"/>
</dbReference>
<dbReference type="Pfam" id="PF00395">
    <property type="entry name" value="SLH"/>
    <property type="match status" value="3"/>
</dbReference>
<feature type="domain" description="SLH" evidence="3">
    <location>
        <begin position="974"/>
        <end position="1036"/>
    </location>
</feature>